<organism evidence="1">
    <name type="scientific">Anguilla anguilla</name>
    <name type="common">European freshwater eel</name>
    <name type="synonym">Muraena anguilla</name>
    <dbReference type="NCBI Taxonomy" id="7936"/>
    <lineage>
        <taxon>Eukaryota</taxon>
        <taxon>Metazoa</taxon>
        <taxon>Chordata</taxon>
        <taxon>Craniata</taxon>
        <taxon>Vertebrata</taxon>
        <taxon>Euteleostomi</taxon>
        <taxon>Actinopterygii</taxon>
        <taxon>Neopterygii</taxon>
        <taxon>Teleostei</taxon>
        <taxon>Anguilliformes</taxon>
        <taxon>Anguillidae</taxon>
        <taxon>Anguilla</taxon>
    </lineage>
</organism>
<reference evidence="1" key="1">
    <citation type="submission" date="2014-11" db="EMBL/GenBank/DDBJ databases">
        <authorList>
            <person name="Amaro Gonzalez C."/>
        </authorList>
    </citation>
    <scope>NUCLEOTIDE SEQUENCE</scope>
</reference>
<protein>
    <submittedName>
        <fullName evidence="1">Uncharacterized protein</fullName>
    </submittedName>
</protein>
<reference evidence="1" key="2">
    <citation type="journal article" date="2015" name="Fish Shellfish Immunol.">
        <title>Early steps in the European eel (Anguilla anguilla)-Vibrio vulnificus interaction in the gills: Role of the RtxA13 toxin.</title>
        <authorList>
            <person name="Callol A."/>
            <person name="Pajuelo D."/>
            <person name="Ebbesson L."/>
            <person name="Teles M."/>
            <person name="MacKenzie S."/>
            <person name="Amaro C."/>
        </authorList>
    </citation>
    <scope>NUCLEOTIDE SEQUENCE</scope>
</reference>
<name>A0A0E9WQV4_ANGAN</name>
<dbReference type="EMBL" id="GBXM01016627">
    <property type="protein sequence ID" value="JAH91950.1"/>
    <property type="molecule type" value="Transcribed_RNA"/>
</dbReference>
<dbReference type="AlphaFoldDB" id="A0A0E9WQV4"/>
<proteinExistence type="predicted"/>
<sequence length="35" mass="3887">MCAAKRRKLFSLRSMVCPHIRELSLGIKLAVCASP</sequence>
<evidence type="ECO:0000313" key="1">
    <source>
        <dbReference type="EMBL" id="JAH91950.1"/>
    </source>
</evidence>
<accession>A0A0E9WQV4</accession>